<dbReference type="PANTHER" id="PTHR31010:SF2">
    <property type="entry name" value="RAN-SPECIFIC GTPASE-ACTIVATING PROTEIN 30"/>
    <property type="match status" value="1"/>
</dbReference>
<gene>
    <name evidence="2" type="ORF">KP509_33G018400</name>
</gene>
<feature type="region of interest" description="Disordered" evidence="1">
    <location>
        <begin position="282"/>
        <end position="311"/>
    </location>
</feature>
<dbReference type="EMBL" id="CM035438">
    <property type="protein sequence ID" value="KAH7285238.1"/>
    <property type="molecule type" value="Genomic_DNA"/>
</dbReference>
<feature type="region of interest" description="Disordered" evidence="1">
    <location>
        <begin position="382"/>
        <end position="401"/>
    </location>
</feature>
<dbReference type="OMA" id="MFFSDPR"/>
<evidence type="ECO:0000313" key="3">
    <source>
        <dbReference type="Proteomes" id="UP000825935"/>
    </source>
</evidence>
<evidence type="ECO:0000313" key="2">
    <source>
        <dbReference type="EMBL" id="KAH7285238.1"/>
    </source>
</evidence>
<evidence type="ECO:0000256" key="1">
    <source>
        <dbReference type="SAM" id="MobiDB-lite"/>
    </source>
</evidence>
<accession>A0A8T2QNN9</accession>
<protein>
    <submittedName>
        <fullName evidence="2">Uncharacterized protein</fullName>
    </submittedName>
</protein>
<sequence length="428" mass="48017">MDVGSAAALYAGSIVLRKTFEAVAQKSLSSIFNSLHARFRGQDQLQALQRELESRLQVLSLPVDMCVQHVLHGNSALEGALNMVILIVNDIVSFQEELEAQAYNESLVKVSQNEAAKRLEGFLSRLDSILPYLGLAVNAVSLLQTADLELSPSRLMKASHMIRCVDESGVVFHMTAKLYKFETRLTLPRWQEKMLFCHASLRKITKILPDRPDEFELIIIDKKSSEDDAVPLHFPVDRVTAIGSSTLHVLGLGEYNLEGVLLLDLMDASKRLVHYALQCIEDDDESDPESEGEEQGDRTEDSENGFPSIGSTSRISKLGLLEYALRLCMLQNREDKNHWDISDERIRMFFSDPRHVCLPAINAQKNSGGRGVDAIRVTPTQRKKSTNELMQTPPGSAQRHSKHLSITELFYDLRVESPSKAEREESRS</sequence>
<keyword evidence="3" id="KW-1185">Reference proteome</keyword>
<dbReference type="Proteomes" id="UP000825935">
    <property type="component" value="Chromosome 33"/>
</dbReference>
<dbReference type="PANTHER" id="PTHR31010">
    <property type="entry name" value="RAN-SPECIFIC GTPASE-ACTIVATING PROTEIN 30-RELATED"/>
    <property type="match status" value="1"/>
</dbReference>
<dbReference type="OrthoDB" id="512915at2759"/>
<dbReference type="Pfam" id="PF05508">
    <property type="entry name" value="Ran-binding"/>
    <property type="match status" value="1"/>
</dbReference>
<organism evidence="2 3">
    <name type="scientific">Ceratopteris richardii</name>
    <name type="common">Triangle waterfern</name>
    <dbReference type="NCBI Taxonomy" id="49495"/>
    <lineage>
        <taxon>Eukaryota</taxon>
        <taxon>Viridiplantae</taxon>
        <taxon>Streptophyta</taxon>
        <taxon>Embryophyta</taxon>
        <taxon>Tracheophyta</taxon>
        <taxon>Polypodiopsida</taxon>
        <taxon>Polypodiidae</taxon>
        <taxon>Polypodiales</taxon>
        <taxon>Pteridineae</taxon>
        <taxon>Pteridaceae</taxon>
        <taxon>Parkerioideae</taxon>
        <taxon>Ceratopteris</taxon>
    </lineage>
</organism>
<proteinExistence type="predicted"/>
<reference evidence="2" key="1">
    <citation type="submission" date="2021-08" db="EMBL/GenBank/DDBJ databases">
        <title>WGS assembly of Ceratopteris richardii.</title>
        <authorList>
            <person name="Marchant D.B."/>
            <person name="Chen G."/>
            <person name="Jenkins J."/>
            <person name="Shu S."/>
            <person name="Leebens-Mack J."/>
            <person name="Grimwood J."/>
            <person name="Schmutz J."/>
            <person name="Soltis P."/>
            <person name="Soltis D."/>
            <person name="Chen Z.-H."/>
        </authorList>
    </citation>
    <scope>NUCLEOTIDE SEQUENCE</scope>
    <source>
        <strain evidence="2">Whitten #5841</strain>
        <tissue evidence="2">Leaf</tissue>
    </source>
</reference>
<dbReference type="InterPro" id="IPR008812">
    <property type="entry name" value="Ran_GTP-bd-rel"/>
</dbReference>
<feature type="compositionally biased region" description="Acidic residues" evidence="1">
    <location>
        <begin position="282"/>
        <end position="294"/>
    </location>
</feature>
<name>A0A8T2QNN9_CERRI</name>
<dbReference type="AlphaFoldDB" id="A0A8T2QNN9"/>
<comment type="caution">
    <text evidence="2">The sequence shown here is derived from an EMBL/GenBank/DDBJ whole genome shotgun (WGS) entry which is preliminary data.</text>
</comment>